<dbReference type="HAMAP" id="MF_00024">
    <property type="entry name" value="CobD_CbiB"/>
    <property type="match status" value="1"/>
</dbReference>
<dbReference type="Proteomes" id="UP001205560">
    <property type="component" value="Unassembled WGS sequence"/>
</dbReference>
<feature type="transmembrane region" description="Helical" evidence="9">
    <location>
        <begin position="154"/>
        <end position="176"/>
    </location>
</feature>
<keyword evidence="11" id="KW-1185">Reference proteome</keyword>
<dbReference type="EMBL" id="JANUGX010000049">
    <property type="protein sequence ID" value="MCS0592559.1"/>
    <property type="molecule type" value="Genomic_DNA"/>
</dbReference>
<evidence type="ECO:0000256" key="6">
    <source>
        <dbReference type="ARBA" id="ARBA00022692"/>
    </source>
</evidence>
<evidence type="ECO:0000256" key="7">
    <source>
        <dbReference type="ARBA" id="ARBA00022989"/>
    </source>
</evidence>
<evidence type="ECO:0000256" key="2">
    <source>
        <dbReference type="ARBA" id="ARBA00004953"/>
    </source>
</evidence>
<dbReference type="PANTHER" id="PTHR34308">
    <property type="entry name" value="COBALAMIN BIOSYNTHESIS PROTEIN CBIB"/>
    <property type="match status" value="1"/>
</dbReference>
<evidence type="ECO:0000256" key="5">
    <source>
        <dbReference type="ARBA" id="ARBA00022573"/>
    </source>
</evidence>
<keyword evidence="8 9" id="KW-0472">Membrane</keyword>
<gene>
    <name evidence="9" type="primary">cobD</name>
    <name evidence="10" type="ORF">NX782_25585</name>
</gene>
<name>A0ABT2AEF8_9BURK</name>
<comment type="function">
    <text evidence="9">Converts cobyric acid to cobinamide by the addition of aminopropanol on the F carboxylic group.</text>
</comment>
<organism evidence="10 11">
    <name type="scientific">Massilia norwichensis</name>
    <dbReference type="NCBI Taxonomy" id="1442366"/>
    <lineage>
        <taxon>Bacteria</taxon>
        <taxon>Pseudomonadati</taxon>
        <taxon>Pseudomonadota</taxon>
        <taxon>Betaproteobacteria</taxon>
        <taxon>Burkholderiales</taxon>
        <taxon>Oxalobacteraceae</taxon>
        <taxon>Telluria group</taxon>
        <taxon>Massilia</taxon>
    </lineage>
</organism>
<dbReference type="RefSeq" id="WP_258848327.1">
    <property type="nucleotide sequence ID" value="NZ_JANUGX010000049.1"/>
</dbReference>
<protein>
    <recommendedName>
        <fullName evidence="9">Cobalamin biosynthesis protein CobD</fullName>
    </recommendedName>
</protein>
<dbReference type="InterPro" id="IPR004485">
    <property type="entry name" value="Cobalamin_biosynth_CobD/CbiB"/>
</dbReference>
<evidence type="ECO:0000256" key="4">
    <source>
        <dbReference type="ARBA" id="ARBA00022475"/>
    </source>
</evidence>
<keyword evidence="7 9" id="KW-1133">Transmembrane helix</keyword>
<feature type="transmembrane region" description="Helical" evidence="9">
    <location>
        <begin position="54"/>
        <end position="75"/>
    </location>
</feature>
<evidence type="ECO:0000256" key="8">
    <source>
        <dbReference type="ARBA" id="ARBA00023136"/>
    </source>
</evidence>
<comment type="pathway">
    <text evidence="2 9">Cofactor biosynthesis; adenosylcobalamin biosynthesis.</text>
</comment>
<evidence type="ECO:0000256" key="1">
    <source>
        <dbReference type="ARBA" id="ARBA00004651"/>
    </source>
</evidence>
<reference evidence="10 11" key="1">
    <citation type="submission" date="2022-08" db="EMBL/GenBank/DDBJ databases">
        <title>Reclassification of Massilia species as members of the genera Telluria, Duganella, Pseudoduganella, Mokoshia gen. nov. and Zemynaea gen. nov. using orthogonal and non-orthogonal genome-based approaches.</title>
        <authorList>
            <person name="Bowman J.P."/>
        </authorList>
    </citation>
    <scope>NUCLEOTIDE SEQUENCE [LARGE SCALE GENOMIC DNA]</scope>
    <source>
        <strain evidence="10 11">LMG 28164</strain>
    </source>
</reference>
<dbReference type="Pfam" id="PF03186">
    <property type="entry name" value="CobD_Cbib"/>
    <property type="match status" value="1"/>
</dbReference>
<evidence type="ECO:0000256" key="9">
    <source>
        <dbReference type="HAMAP-Rule" id="MF_00024"/>
    </source>
</evidence>
<proteinExistence type="inferred from homology"/>
<comment type="caution">
    <text evidence="10">The sequence shown here is derived from an EMBL/GenBank/DDBJ whole genome shotgun (WGS) entry which is preliminary data.</text>
</comment>
<feature type="transmembrane region" description="Helical" evidence="9">
    <location>
        <begin position="291"/>
        <end position="312"/>
    </location>
</feature>
<comment type="subcellular location">
    <subcellularLocation>
        <location evidence="1 9">Cell membrane</location>
        <topology evidence="1 9">Multi-pass membrane protein</topology>
    </subcellularLocation>
</comment>
<sequence length="318" mass="33713">MLSGLPPLTLALLLAAGIALDLLLGETRRWHPLVGFGRLANGLERRLNMGRWRIARGTLAWMLAVLPLTAGAAWLCRLEGAAGLALHACLLYLCLGLRSLRDHTLPIHDALAGGDLARARWLTSRIVSRDTADAGKTDLAKAGAESLLENGNDAVFGTLFWFLVGGAAGALLFRLANTLDAMWGYRNARFNLFGRVAARIDDVLNYLPARLTALSYALLSPGGRLRALRCWRAQAPAWSSPNAGPVMASGAGALGISLGGPAIYEGQVEMRPALGTGPAPGAGDIRRAWRLVFHSTLLWVACALALGAILHLTGAQHA</sequence>
<evidence type="ECO:0000256" key="3">
    <source>
        <dbReference type="ARBA" id="ARBA00006263"/>
    </source>
</evidence>
<evidence type="ECO:0000313" key="10">
    <source>
        <dbReference type="EMBL" id="MCS0592559.1"/>
    </source>
</evidence>
<comment type="similarity">
    <text evidence="3 9">Belongs to the CobD/CbiB family.</text>
</comment>
<accession>A0ABT2AEF8</accession>
<dbReference type="PANTHER" id="PTHR34308:SF1">
    <property type="entry name" value="COBALAMIN BIOSYNTHESIS PROTEIN CBIB"/>
    <property type="match status" value="1"/>
</dbReference>
<comment type="caution">
    <text evidence="9">Lacks conserved residue(s) required for the propagation of feature annotation.</text>
</comment>
<evidence type="ECO:0000313" key="11">
    <source>
        <dbReference type="Proteomes" id="UP001205560"/>
    </source>
</evidence>
<keyword evidence="4 9" id="KW-1003">Cell membrane</keyword>
<keyword evidence="5 9" id="KW-0169">Cobalamin biosynthesis</keyword>
<keyword evidence="6 9" id="KW-0812">Transmembrane</keyword>